<accession>A0ABU0E7R7</accession>
<organism evidence="6 7">
    <name type="scientific">Breznakia pachnodae</name>
    <dbReference type="NCBI Taxonomy" id="265178"/>
    <lineage>
        <taxon>Bacteria</taxon>
        <taxon>Bacillati</taxon>
        <taxon>Bacillota</taxon>
        <taxon>Erysipelotrichia</taxon>
        <taxon>Erysipelotrichales</taxon>
        <taxon>Erysipelotrichaceae</taxon>
        <taxon>Breznakia</taxon>
    </lineage>
</organism>
<evidence type="ECO:0000256" key="3">
    <source>
        <dbReference type="ARBA" id="ARBA00022777"/>
    </source>
</evidence>
<dbReference type="PANTHER" id="PTHR43095">
    <property type="entry name" value="SUGAR KINASE"/>
    <property type="match status" value="1"/>
</dbReference>
<sequence>MTFQKLHLGIELGSTRVKAVLVNNDLEVVASGVHEWQNNLINGVWTYDLEDVWISIQTTYNNLKENYFNNHNVKLTSISSIGISAMMHGYLALDKYDNLLTPFRTWRNTITESAAYILTNEFLFNIPQRWSIAHLYQSILNNESHVNDISYLTTLAGYVHYKLSGKKVLGIGDASGMFPIDSTIGNYNKTMMNQFNCGIQPYNFKWTLNKILPKILSAGECAGYLSKDGALLLDPSGELQEGIPLCPPEGDAGTGMVATNSIDIHTGNISAGTSVFSMIVLEKELSNVYPEIDVVNTPTGKPVAMVHCNNCTSDINEWIKLFREVNCLFGNEISEDELYSKLFNSAMDAKVSTKGLVHYNYYSGESITEVDDGRPLFIRTPNSELSLGNFMRSLLYSSIATLKIGMDILIESEGIKLNQLLGHGGLFKTKGVGQTILTSALDTLIAVNETAGEGGAWGMAILASYMCNREKYDTLNDYLSNKVFKNNVIEVIEPDKNIQYDFNQYMKEYMSCLDVEKVAIRKLIRE</sequence>
<dbReference type="SUPFAM" id="SSF53067">
    <property type="entry name" value="Actin-like ATPase domain"/>
    <property type="match status" value="2"/>
</dbReference>
<reference evidence="6 7" key="1">
    <citation type="submission" date="2023-07" db="EMBL/GenBank/DDBJ databases">
        <title>Genomic Encyclopedia of Type Strains, Phase IV (KMG-IV): sequencing the most valuable type-strain genomes for metagenomic binning, comparative biology and taxonomic classification.</title>
        <authorList>
            <person name="Goeker M."/>
        </authorList>
    </citation>
    <scope>NUCLEOTIDE SEQUENCE [LARGE SCALE GENOMIC DNA]</scope>
    <source>
        <strain evidence="6 7">DSM 16784</strain>
    </source>
</reference>
<dbReference type="GO" id="GO:0016301">
    <property type="term" value="F:kinase activity"/>
    <property type="evidence" value="ECO:0007669"/>
    <property type="project" value="UniProtKB-KW"/>
</dbReference>
<feature type="domain" description="Carbohydrate kinase FGGY N-terminal" evidence="4">
    <location>
        <begin position="7"/>
        <end position="232"/>
    </location>
</feature>
<dbReference type="InterPro" id="IPR018485">
    <property type="entry name" value="FGGY_C"/>
</dbReference>
<dbReference type="Proteomes" id="UP001230220">
    <property type="component" value="Unassembled WGS sequence"/>
</dbReference>
<proteinExistence type="inferred from homology"/>
<dbReference type="InterPro" id="IPR018484">
    <property type="entry name" value="FGGY_N"/>
</dbReference>
<keyword evidence="2" id="KW-0808">Transferase</keyword>
<feature type="domain" description="Carbohydrate kinase FGGY C-terminal" evidence="5">
    <location>
        <begin position="268"/>
        <end position="466"/>
    </location>
</feature>
<protein>
    <submittedName>
        <fullName evidence="6">Sugar (Pentulose or hexulose) kinase</fullName>
    </submittedName>
</protein>
<dbReference type="Gene3D" id="3.30.420.40">
    <property type="match status" value="2"/>
</dbReference>
<dbReference type="Pfam" id="PF02782">
    <property type="entry name" value="FGGY_C"/>
    <property type="match status" value="1"/>
</dbReference>
<dbReference type="CDD" id="cd07809">
    <property type="entry name" value="ASKHA_NBD_FGGY_BaXK-like"/>
    <property type="match status" value="1"/>
</dbReference>
<evidence type="ECO:0000259" key="5">
    <source>
        <dbReference type="Pfam" id="PF02782"/>
    </source>
</evidence>
<evidence type="ECO:0000313" key="7">
    <source>
        <dbReference type="Proteomes" id="UP001230220"/>
    </source>
</evidence>
<dbReference type="PANTHER" id="PTHR43095:SF5">
    <property type="entry name" value="XYLULOSE KINASE"/>
    <property type="match status" value="1"/>
</dbReference>
<gene>
    <name evidence="6" type="ORF">J2S15_003507</name>
</gene>
<comment type="caution">
    <text evidence="6">The sequence shown here is derived from an EMBL/GenBank/DDBJ whole genome shotgun (WGS) entry which is preliminary data.</text>
</comment>
<dbReference type="InterPro" id="IPR050406">
    <property type="entry name" value="FGGY_Carb_Kinase"/>
</dbReference>
<dbReference type="InterPro" id="IPR043129">
    <property type="entry name" value="ATPase_NBD"/>
</dbReference>
<comment type="similarity">
    <text evidence="1">Belongs to the FGGY kinase family.</text>
</comment>
<dbReference type="RefSeq" id="WP_307410722.1">
    <property type="nucleotide sequence ID" value="NZ_JAUSUR010000007.1"/>
</dbReference>
<evidence type="ECO:0000313" key="6">
    <source>
        <dbReference type="EMBL" id="MDQ0362753.1"/>
    </source>
</evidence>
<dbReference type="Pfam" id="PF00370">
    <property type="entry name" value="FGGY_N"/>
    <property type="match status" value="1"/>
</dbReference>
<evidence type="ECO:0000256" key="2">
    <source>
        <dbReference type="ARBA" id="ARBA00022679"/>
    </source>
</evidence>
<evidence type="ECO:0000256" key="1">
    <source>
        <dbReference type="ARBA" id="ARBA00009156"/>
    </source>
</evidence>
<name>A0ABU0E7R7_9FIRM</name>
<evidence type="ECO:0000259" key="4">
    <source>
        <dbReference type="Pfam" id="PF00370"/>
    </source>
</evidence>
<keyword evidence="3 6" id="KW-0418">Kinase</keyword>
<keyword evidence="7" id="KW-1185">Reference proteome</keyword>
<dbReference type="EMBL" id="JAUSUR010000007">
    <property type="protein sequence ID" value="MDQ0362753.1"/>
    <property type="molecule type" value="Genomic_DNA"/>
</dbReference>